<dbReference type="EMBL" id="PUIB01000001">
    <property type="protein sequence ID" value="PQO43355.1"/>
    <property type="molecule type" value="Genomic_DNA"/>
</dbReference>
<dbReference type="Proteomes" id="UP000239388">
    <property type="component" value="Unassembled WGS sequence"/>
</dbReference>
<evidence type="ECO:0000313" key="1">
    <source>
        <dbReference type="EMBL" id="PQO43355.1"/>
    </source>
</evidence>
<name>A0A2S8GFW7_9BACT</name>
<comment type="caution">
    <text evidence="1">The sequence shown here is derived from an EMBL/GenBank/DDBJ whole genome shotgun (WGS) entry which is preliminary data.</text>
</comment>
<gene>
    <name evidence="1" type="ORF">C5Y98_00120</name>
</gene>
<organism evidence="1 2">
    <name type="scientific">Blastopirellula marina</name>
    <dbReference type="NCBI Taxonomy" id="124"/>
    <lineage>
        <taxon>Bacteria</taxon>
        <taxon>Pseudomonadati</taxon>
        <taxon>Planctomycetota</taxon>
        <taxon>Planctomycetia</taxon>
        <taxon>Pirellulales</taxon>
        <taxon>Pirellulaceae</taxon>
        <taxon>Blastopirellula</taxon>
    </lineage>
</organism>
<sequence length="60" mass="6612">MPADRAGSIGSAKRTQFQGDFLAGNRLFPLLRQSKMGVCQISTLHRRVSLIGIRTPGSRR</sequence>
<dbReference type="AlphaFoldDB" id="A0A2S8GFW7"/>
<protein>
    <submittedName>
        <fullName evidence="1">Uncharacterized protein</fullName>
    </submittedName>
</protein>
<evidence type="ECO:0000313" key="2">
    <source>
        <dbReference type="Proteomes" id="UP000239388"/>
    </source>
</evidence>
<reference evidence="1 2" key="1">
    <citation type="submission" date="2018-02" db="EMBL/GenBank/DDBJ databases">
        <title>Comparative genomes isolates from brazilian mangrove.</title>
        <authorList>
            <person name="Araujo J.E."/>
            <person name="Taketani R.G."/>
            <person name="Silva M.C.P."/>
            <person name="Loureco M.V."/>
            <person name="Andreote F.D."/>
        </authorList>
    </citation>
    <scope>NUCLEOTIDE SEQUENCE [LARGE SCALE GENOMIC DNA]</scope>
    <source>
        <strain evidence="1 2">NAP PRIS-MGV</strain>
    </source>
</reference>
<proteinExistence type="predicted"/>
<accession>A0A2S8GFW7</accession>